<dbReference type="Proteomes" id="UP000298714">
    <property type="component" value="Chromosome"/>
</dbReference>
<proteinExistence type="predicted"/>
<evidence type="ECO:0000313" key="1">
    <source>
        <dbReference type="EMBL" id="QCI79551.1"/>
    </source>
</evidence>
<dbReference type="InterPro" id="IPR051288">
    <property type="entry name" value="Serum_paraoxonase/arylesterase"/>
</dbReference>
<dbReference type="InterPro" id="IPR011042">
    <property type="entry name" value="6-blade_b-propeller_TolB-like"/>
</dbReference>
<protein>
    <submittedName>
        <fullName evidence="1">Uncharacterized protein</fullName>
    </submittedName>
</protein>
<name>A0A4D7C393_9SPHN</name>
<evidence type="ECO:0000313" key="2">
    <source>
        <dbReference type="Proteomes" id="UP000298714"/>
    </source>
</evidence>
<dbReference type="Gene3D" id="2.120.10.30">
    <property type="entry name" value="TolB, C-terminal domain"/>
    <property type="match status" value="1"/>
</dbReference>
<sequence length="278" mass="29093">MLVSAYDRLAAERGDPPGGGLYALPEATLGSATRLPPILLAKDAAPHGIDIADGKLAVVERRYAGDAPPQVSIGLYDLQANRLAAVVRDTRLCRANDLVLLPGPALEVTLDRGPCTQGKPSGDGRVAEIVWPDGPGARVDILEDDLRFPNGIAAVGSDIVVADTRAQALRMLGSTARRVLPGGPDNITRDSAGRLVVALHPSLLRFGLHRYGWPLGDHAPSRILRTDFRTGASELLFDDPDGTTWSGATVGLVIGSALLLGSVREQGLLVCPMPGGSA</sequence>
<dbReference type="SUPFAM" id="SSF63829">
    <property type="entry name" value="Calcium-dependent phosphotriesterase"/>
    <property type="match status" value="1"/>
</dbReference>
<reference evidence="2" key="1">
    <citation type="submission" date="2019-04" db="EMBL/GenBank/DDBJ databases">
        <title>Complete genome sequence of Sphingomonas sp. W1-2-3.</title>
        <authorList>
            <person name="Im W.T."/>
        </authorList>
    </citation>
    <scope>NUCLEOTIDE SEQUENCE [LARGE SCALE GENOMIC DNA]</scope>
    <source>
        <strain evidence="2">W1-2-3</strain>
    </source>
</reference>
<organism evidence="1 2">
    <name type="scientific">Hankyongella ginsenosidimutans</name>
    <dbReference type="NCBI Taxonomy" id="1763828"/>
    <lineage>
        <taxon>Bacteria</taxon>
        <taxon>Pseudomonadati</taxon>
        <taxon>Pseudomonadota</taxon>
        <taxon>Alphaproteobacteria</taxon>
        <taxon>Sphingomonadales</taxon>
        <taxon>Sphingomonadaceae</taxon>
        <taxon>Hankyongella</taxon>
    </lineage>
</organism>
<dbReference type="PANTHER" id="PTHR11799">
    <property type="entry name" value="PARAOXONASE"/>
    <property type="match status" value="1"/>
</dbReference>
<dbReference type="EMBL" id="CP039704">
    <property type="protein sequence ID" value="QCI79551.1"/>
    <property type="molecule type" value="Genomic_DNA"/>
</dbReference>
<dbReference type="PANTHER" id="PTHR11799:SF12">
    <property type="entry name" value="PARAOXONASE-RELATED"/>
    <property type="match status" value="1"/>
</dbReference>
<dbReference type="RefSeq" id="WP_222872353.1">
    <property type="nucleotide sequence ID" value="NZ_CP039704.1"/>
</dbReference>
<gene>
    <name evidence="1" type="ORF">E6W36_08415</name>
</gene>
<dbReference type="KEGG" id="hgn:E6W36_08415"/>
<keyword evidence="2" id="KW-1185">Reference proteome</keyword>
<dbReference type="AlphaFoldDB" id="A0A4D7C393"/>
<accession>A0A4D7C393</accession>